<keyword evidence="1" id="KW-0812">Transmembrane</keyword>
<feature type="transmembrane region" description="Helical" evidence="1">
    <location>
        <begin position="6"/>
        <end position="24"/>
    </location>
</feature>
<organism evidence="2">
    <name type="scientific">Salmonella montevideo</name>
    <dbReference type="NCBI Taxonomy" id="115981"/>
    <lineage>
        <taxon>Bacteria</taxon>
        <taxon>Pseudomonadati</taxon>
        <taxon>Pseudomonadota</taxon>
        <taxon>Gammaproteobacteria</taxon>
        <taxon>Enterobacterales</taxon>
        <taxon>Enterobacteriaceae</taxon>
        <taxon>Salmonella</taxon>
    </lineage>
</organism>
<dbReference type="EMBL" id="DAATOK010000011">
    <property type="protein sequence ID" value="HAE9389873.1"/>
    <property type="molecule type" value="Genomic_DNA"/>
</dbReference>
<evidence type="ECO:0000256" key="1">
    <source>
        <dbReference type="SAM" id="Phobius"/>
    </source>
</evidence>
<dbReference type="AlphaFoldDB" id="A0A739B9W7"/>
<reference evidence="2" key="2">
    <citation type="submission" date="2018-07" db="EMBL/GenBank/DDBJ databases">
        <authorList>
            <consortium name="NCBI Pathogen Detection Project"/>
        </authorList>
    </citation>
    <scope>NUCLEOTIDE SEQUENCE</scope>
    <source>
        <strain evidence="2">10-6667</strain>
    </source>
</reference>
<comment type="caution">
    <text evidence="2">The sequence shown here is derived from an EMBL/GenBank/DDBJ whole genome shotgun (WGS) entry which is preliminary data.</text>
</comment>
<accession>A0A739B9W7</accession>
<protein>
    <submittedName>
        <fullName evidence="2">Uncharacterized protein</fullName>
    </submittedName>
</protein>
<proteinExistence type="predicted"/>
<evidence type="ECO:0000313" key="2">
    <source>
        <dbReference type="EMBL" id="HAE9389873.1"/>
    </source>
</evidence>
<sequence length="48" mass="5685">MYKQEMAYAVSYSILITIISHQHIDMRNLYFPISGWKVCWEGIPISYS</sequence>
<reference evidence="2" key="1">
    <citation type="journal article" date="2018" name="Genome Biol.">
        <title>SKESA: strategic k-mer extension for scrupulous assemblies.</title>
        <authorList>
            <person name="Souvorov A."/>
            <person name="Agarwala R."/>
            <person name="Lipman D.J."/>
        </authorList>
    </citation>
    <scope>NUCLEOTIDE SEQUENCE</scope>
    <source>
        <strain evidence="2">10-6667</strain>
    </source>
</reference>
<keyword evidence="1" id="KW-1133">Transmembrane helix</keyword>
<gene>
    <name evidence="2" type="ORF">G4Y22_003686</name>
</gene>
<name>A0A739B9W7_SALMO</name>
<keyword evidence="1" id="KW-0472">Membrane</keyword>